<protein>
    <submittedName>
        <fullName evidence="1">Uncharacterized protein</fullName>
    </submittedName>
</protein>
<proteinExistence type="predicted"/>
<name>A0ABD3P9P7_9STRA</name>
<organism evidence="1 2">
    <name type="scientific">Stephanodiscus triporus</name>
    <dbReference type="NCBI Taxonomy" id="2934178"/>
    <lineage>
        <taxon>Eukaryota</taxon>
        <taxon>Sar</taxon>
        <taxon>Stramenopiles</taxon>
        <taxon>Ochrophyta</taxon>
        <taxon>Bacillariophyta</taxon>
        <taxon>Coscinodiscophyceae</taxon>
        <taxon>Thalassiosirophycidae</taxon>
        <taxon>Stephanodiscales</taxon>
        <taxon>Stephanodiscaceae</taxon>
        <taxon>Stephanodiscus</taxon>
    </lineage>
</organism>
<dbReference type="EMBL" id="JALLAZ020000918">
    <property type="protein sequence ID" value="KAL3784737.1"/>
    <property type="molecule type" value="Genomic_DNA"/>
</dbReference>
<sequence>MAAISKVERWERRTLSQMMFRREARTDYDGSLVTGEEEEGMDKVGSVLADRDVARSIYNLRKSMRNEDFMRVFDSRNRFIGEVD</sequence>
<reference evidence="1 2" key="1">
    <citation type="submission" date="2024-10" db="EMBL/GenBank/DDBJ databases">
        <title>Updated reference genomes for cyclostephanoid diatoms.</title>
        <authorList>
            <person name="Roberts W.R."/>
            <person name="Alverson A.J."/>
        </authorList>
    </citation>
    <scope>NUCLEOTIDE SEQUENCE [LARGE SCALE GENOMIC DNA]</scope>
    <source>
        <strain evidence="1 2">AJA276-08</strain>
    </source>
</reference>
<evidence type="ECO:0000313" key="2">
    <source>
        <dbReference type="Proteomes" id="UP001530315"/>
    </source>
</evidence>
<keyword evidence="2" id="KW-1185">Reference proteome</keyword>
<dbReference type="Proteomes" id="UP001530315">
    <property type="component" value="Unassembled WGS sequence"/>
</dbReference>
<comment type="caution">
    <text evidence="1">The sequence shown here is derived from an EMBL/GenBank/DDBJ whole genome shotgun (WGS) entry which is preliminary data.</text>
</comment>
<accession>A0ABD3P9P7</accession>
<gene>
    <name evidence="1" type="ORF">ACHAW5_001604</name>
</gene>
<dbReference type="AlphaFoldDB" id="A0ABD3P9P7"/>
<evidence type="ECO:0000313" key="1">
    <source>
        <dbReference type="EMBL" id="KAL3784737.1"/>
    </source>
</evidence>